<dbReference type="EMBL" id="VFLP01000087">
    <property type="protein sequence ID" value="TRX88476.1"/>
    <property type="molecule type" value="Genomic_DNA"/>
</dbReference>
<accession>A0A553HKK4</accession>
<name>A0A553HKK4_9PEZI</name>
<proteinExistence type="predicted"/>
<dbReference type="Proteomes" id="UP000319160">
    <property type="component" value="Unassembled WGS sequence"/>
</dbReference>
<gene>
    <name evidence="1" type="ORF">FHL15_010666</name>
</gene>
<dbReference type="OrthoDB" id="10608307at2759"/>
<evidence type="ECO:0000313" key="1">
    <source>
        <dbReference type="EMBL" id="TRX88476.1"/>
    </source>
</evidence>
<evidence type="ECO:0000313" key="2">
    <source>
        <dbReference type="Proteomes" id="UP000319160"/>
    </source>
</evidence>
<dbReference type="AlphaFoldDB" id="A0A553HKK4"/>
<sequence>MCKAIQIVSIQCDCRRCDNAALLDKEHSGGYYPHYGTKIVSDDGNPNYSYIEVKAENKCSNAFVNEEGHWRSCSNSPEISDKIVIWSGTKDSPPGRRVCGECKDICLAPSKLRPT</sequence>
<comment type="caution">
    <text evidence="1">The sequence shown here is derived from an EMBL/GenBank/DDBJ whole genome shotgun (WGS) entry which is preliminary data.</text>
</comment>
<reference evidence="2" key="1">
    <citation type="submission" date="2019-06" db="EMBL/GenBank/DDBJ databases">
        <title>Draft genome sequence of the griseofulvin-producing fungus Xylaria cubensis strain G536.</title>
        <authorList>
            <person name="Mead M.E."/>
            <person name="Raja H.A."/>
            <person name="Steenwyk J.L."/>
            <person name="Knowles S.L."/>
            <person name="Oberlies N.H."/>
            <person name="Rokas A."/>
        </authorList>
    </citation>
    <scope>NUCLEOTIDE SEQUENCE [LARGE SCALE GENOMIC DNA]</scope>
    <source>
        <strain evidence="2">G536</strain>
    </source>
</reference>
<organism evidence="1 2">
    <name type="scientific">Xylaria flabelliformis</name>
    <dbReference type="NCBI Taxonomy" id="2512241"/>
    <lineage>
        <taxon>Eukaryota</taxon>
        <taxon>Fungi</taxon>
        <taxon>Dikarya</taxon>
        <taxon>Ascomycota</taxon>
        <taxon>Pezizomycotina</taxon>
        <taxon>Sordariomycetes</taxon>
        <taxon>Xylariomycetidae</taxon>
        <taxon>Xylariales</taxon>
        <taxon>Xylariaceae</taxon>
        <taxon>Xylaria</taxon>
    </lineage>
</organism>
<keyword evidence="2" id="KW-1185">Reference proteome</keyword>
<protein>
    <submittedName>
        <fullName evidence="1">Uncharacterized protein</fullName>
    </submittedName>
</protein>